<sequence length="107" mass="11677">MSILPIGHLAFTKADINVLVEAGTHLVDDQRAGSCVPVEIDNGEVVVAILDQDDEYLLCAFGKDHGWYCAYDSEWSVIARSQFIQDVIDVLPTVAENNDRRSAANAA</sequence>
<accession>A0A545T7X7</accession>
<organism evidence="1 2">
    <name type="scientific">Denitrobaculum tricleocarpae</name>
    <dbReference type="NCBI Taxonomy" id="2591009"/>
    <lineage>
        <taxon>Bacteria</taxon>
        <taxon>Pseudomonadati</taxon>
        <taxon>Pseudomonadota</taxon>
        <taxon>Alphaproteobacteria</taxon>
        <taxon>Rhodospirillales</taxon>
        <taxon>Rhodospirillaceae</taxon>
        <taxon>Denitrobaculum</taxon>
    </lineage>
</organism>
<name>A0A545T7X7_9PROT</name>
<dbReference type="AlphaFoldDB" id="A0A545T7X7"/>
<dbReference type="RefSeq" id="WP_142899233.1">
    <property type="nucleotide sequence ID" value="NZ_ML660062.1"/>
</dbReference>
<dbReference type="EMBL" id="VHSH01000011">
    <property type="protein sequence ID" value="TQV73333.1"/>
    <property type="molecule type" value="Genomic_DNA"/>
</dbReference>
<protein>
    <submittedName>
        <fullName evidence="1">Uncharacterized protein</fullName>
    </submittedName>
</protein>
<reference evidence="1 2" key="1">
    <citation type="submission" date="2019-06" db="EMBL/GenBank/DDBJ databases">
        <title>Whole genome sequence for Rhodospirillaceae sp. R148.</title>
        <authorList>
            <person name="Wang G."/>
        </authorList>
    </citation>
    <scope>NUCLEOTIDE SEQUENCE [LARGE SCALE GENOMIC DNA]</scope>
    <source>
        <strain evidence="1 2">R148</strain>
    </source>
</reference>
<evidence type="ECO:0000313" key="2">
    <source>
        <dbReference type="Proteomes" id="UP000315252"/>
    </source>
</evidence>
<dbReference type="OrthoDB" id="8479619at2"/>
<evidence type="ECO:0000313" key="1">
    <source>
        <dbReference type="EMBL" id="TQV73333.1"/>
    </source>
</evidence>
<keyword evidence="2" id="KW-1185">Reference proteome</keyword>
<proteinExistence type="predicted"/>
<dbReference type="Proteomes" id="UP000315252">
    <property type="component" value="Unassembled WGS sequence"/>
</dbReference>
<gene>
    <name evidence="1" type="ORF">FKG95_25270</name>
</gene>
<comment type="caution">
    <text evidence="1">The sequence shown here is derived from an EMBL/GenBank/DDBJ whole genome shotgun (WGS) entry which is preliminary data.</text>
</comment>